<evidence type="ECO:0000256" key="4">
    <source>
        <dbReference type="ARBA" id="ARBA00022898"/>
    </source>
</evidence>
<comment type="cofactor">
    <cofactor evidence="1">
        <name>pyridoxal 5'-phosphate</name>
        <dbReference type="ChEBI" id="CHEBI:597326"/>
    </cofactor>
</comment>
<dbReference type="GO" id="GO:0005960">
    <property type="term" value="C:glycine cleavage complex"/>
    <property type="evidence" value="ECO:0007669"/>
    <property type="project" value="TreeGrafter"/>
</dbReference>
<protein>
    <recommendedName>
        <fullName evidence="3">glycine dehydrogenase (aminomethyl-transferring)</fullName>
        <ecNumber evidence="3">1.4.4.2</ecNumber>
    </recommendedName>
</protein>
<dbReference type="PANTHER" id="PTHR11773:SF1">
    <property type="entry name" value="GLYCINE DEHYDROGENASE (DECARBOXYLATING), MITOCHONDRIAL"/>
    <property type="match status" value="1"/>
</dbReference>
<sequence length="487" mass="52852">MSTIFEKSKPGRRGVDLPTRDIPQEFYEATELGAEYSRSKPAELPEVSELDVVRHFTNLSTKNFSVDKGMYPLGSCTMKYNPKFTEDLARLPGMAGLHPLLPQLRRGGLLAQGALGVLYETEVLLKEVTGMDAFTMQPMAGAHGELTGIMLIAAYHRDKGNKKSIILVPDSAHGTNPASAALAGFEVVTVPSSDEGVMKPDTFKEYLTDDVAGVMMTNPNTVGLFNPYIKEIADLAHAKDALLYYDGANLNAIMGYAKPADLGFDIVHLNLHKTMGTPHGGGGPGSGPVGVVEKLEEFLPVSRIKQRQDGTLFLDYDQPKSIGYIAPFYGNFGVTLKAYAYMLALGGEGLKKASEHAVLNTNYLRVKLAENWDIPFNKICKHEVVLSSSDKVEEYGVSTLDVAKGLIDAGFHPPTVYFPLVIKEALMIEPTETEPLENLDAFVEAMTKIAEAAKNDPESLHNAPVTTPVGRLDEVGAARKPNVVLPE</sequence>
<feature type="domain" description="Glycine dehydrogenase C-terminal" evidence="8">
    <location>
        <begin position="353"/>
        <end position="454"/>
    </location>
</feature>
<keyword evidence="5 9" id="KW-0560">Oxidoreductase</keyword>
<dbReference type="Gene3D" id="3.40.640.10">
    <property type="entry name" value="Type I PLP-dependent aspartate aminotransferase-like (Major domain)"/>
    <property type="match status" value="1"/>
</dbReference>
<dbReference type="EMBL" id="AZAC01000083">
    <property type="protein sequence ID" value="KIX10759.1"/>
    <property type="molecule type" value="Genomic_DNA"/>
</dbReference>
<evidence type="ECO:0000259" key="8">
    <source>
        <dbReference type="Pfam" id="PF21478"/>
    </source>
</evidence>
<dbReference type="InterPro" id="IPR015421">
    <property type="entry name" value="PyrdxlP-dep_Trfase_major"/>
</dbReference>
<keyword evidence="10" id="KW-1185">Reference proteome</keyword>
<dbReference type="GO" id="GO:0005829">
    <property type="term" value="C:cytosol"/>
    <property type="evidence" value="ECO:0007669"/>
    <property type="project" value="TreeGrafter"/>
</dbReference>
<dbReference type="GO" id="GO:0019464">
    <property type="term" value="P:glycine decarboxylation via glycine cleavage system"/>
    <property type="evidence" value="ECO:0007669"/>
    <property type="project" value="TreeGrafter"/>
</dbReference>
<dbReference type="EC" id="1.4.4.2" evidence="3"/>
<accession>A0A0D2IXI2</accession>
<dbReference type="Gene3D" id="3.90.1150.10">
    <property type="entry name" value="Aspartate Aminotransferase, domain 1"/>
    <property type="match status" value="1"/>
</dbReference>
<evidence type="ECO:0000313" key="10">
    <source>
        <dbReference type="Proteomes" id="UP000032233"/>
    </source>
</evidence>
<comment type="catalytic activity">
    <reaction evidence="6">
        <text>N(6)-[(R)-lipoyl]-L-lysyl-[glycine-cleavage complex H protein] + glycine + H(+) = N(6)-[(R)-S(8)-aminomethyldihydrolipoyl]-L-lysyl-[glycine-cleavage complex H protein] + CO2</text>
        <dbReference type="Rhea" id="RHEA:24304"/>
        <dbReference type="Rhea" id="RHEA-COMP:10494"/>
        <dbReference type="Rhea" id="RHEA-COMP:10495"/>
        <dbReference type="ChEBI" id="CHEBI:15378"/>
        <dbReference type="ChEBI" id="CHEBI:16526"/>
        <dbReference type="ChEBI" id="CHEBI:57305"/>
        <dbReference type="ChEBI" id="CHEBI:83099"/>
        <dbReference type="ChEBI" id="CHEBI:83143"/>
        <dbReference type="EC" id="1.4.4.2"/>
    </reaction>
</comment>
<dbReference type="Pfam" id="PF02347">
    <property type="entry name" value="GDC-P"/>
    <property type="match status" value="1"/>
</dbReference>
<keyword evidence="4" id="KW-0663">Pyridoxal phosphate</keyword>
<dbReference type="STRING" id="1429043.X474_27955"/>
<comment type="caution">
    <text evidence="9">The sequence shown here is derived from an EMBL/GenBank/DDBJ whole genome shotgun (WGS) entry which is preliminary data.</text>
</comment>
<dbReference type="InterPro" id="IPR049315">
    <property type="entry name" value="GDC-P_N"/>
</dbReference>
<dbReference type="RefSeq" id="WP_044352929.1">
    <property type="nucleotide sequence ID" value="NZ_AZAC01000083.1"/>
</dbReference>
<dbReference type="InterPro" id="IPR049316">
    <property type="entry name" value="GDC-P_C"/>
</dbReference>
<evidence type="ECO:0000256" key="1">
    <source>
        <dbReference type="ARBA" id="ARBA00001933"/>
    </source>
</evidence>
<organism evidence="9 10">
    <name type="scientific">Dethiosulfatarculus sandiegensis</name>
    <dbReference type="NCBI Taxonomy" id="1429043"/>
    <lineage>
        <taxon>Bacteria</taxon>
        <taxon>Pseudomonadati</taxon>
        <taxon>Thermodesulfobacteriota</taxon>
        <taxon>Desulfarculia</taxon>
        <taxon>Desulfarculales</taxon>
        <taxon>Desulfarculaceae</taxon>
        <taxon>Dethiosulfatarculus</taxon>
    </lineage>
</organism>
<name>A0A0D2IXI2_9BACT</name>
<dbReference type="PANTHER" id="PTHR11773">
    <property type="entry name" value="GLYCINE DEHYDROGENASE, DECARBOXYLATING"/>
    <property type="match status" value="1"/>
</dbReference>
<dbReference type="Proteomes" id="UP000032233">
    <property type="component" value="Unassembled WGS sequence"/>
</dbReference>
<dbReference type="GO" id="GO:0016594">
    <property type="term" value="F:glycine binding"/>
    <property type="evidence" value="ECO:0007669"/>
    <property type="project" value="TreeGrafter"/>
</dbReference>
<feature type="domain" description="Glycine cleavage system P-protein N-terminal" evidence="7">
    <location>
        <begin position="110"/>
        <end position="300"/>
    </location>
</feature>
<evidence type="ECO:0000259" key="7">
    <source>
        <dbReference type="Pfam" id="PF02347"/>
    </source>
</evidence>
<dbReference type="InterPro" id="IPR020581">
    <property type="entry name" value="GDC_P"/>
</dbReference>
<dbReference type="FunFam" id="3.90.1150.10:FF:000014">
    <property type="entry name" value="Probable glycine dehydrogenase (decarboxylating) subunit 2"/>
    <property type="match status" value="1"/>
</dbReference>
<proteinExistence type="predicted"/>
<dbReference type="NCBIfam" id="NF003346">
    <property type="entry name" value="PRK04366.1"/>
    <property type="match status" value="1"/>
</dbReference>
<dbReference type="InterPro" id="IPR015424">
    <property type="entry name" value="PyrdxlP-dep_Trfase"/>
</dbReference>
<dbReference type="FunFam" id="3.40.640.10:FF:000224">
    <property type="entry name" value="Probable glycine dehydrogenase (decarboxylating) subunit 2"/>
    <property type="match status" value="1"/>
</dbReference>
<gene>
    <name evidence="9" type="ORF">X474_27955</name>
</gene>
<evidence type="ECO:0000256" key="3">
    <source>
        <dbReference type="ARBA" id="ARBA00012134"/>
    </source>
</evidence>
<dbReference type="PATRIC" id="fig|1429043.3.peg.5939"/>
<comment type="function">
    <text evidence="2">The glycine cleavage system catalyzes the degradation of glycine. The P protein binds the alpha-amino group of glycine through its pyridoxal phosphate cofactor; CO(2) is released and the remaining methylamine moiety is then transferred to the lipoamide cofactor of the H protein.</text>
</comment>
<dbReference type="InterPro" id="IPR015422">
    <property type="entry name" value="PyrdxlP-dep_Trfase_small"/>
</dbReference>
<dbReference type="GO" id="GO:0030170">
    <property type="term" value="F:pyridoxal phosphate binding"/>
    <property type="evidence" value="ECO:0007669"/>
    <property type="project" value="TreeGrafter"/>
</dbReference>
<dbReference type="AlphaFoldDB" id="A0A0D2IXI2"/>
<reference evidence="9 10" key="1">
    <citation type="submission" date="2013-11" db="EMBL/GenBank/DDBJ databases">
        <title>Metagenomic analysis of a methanogenic consortium involved in long chain n-alkane degradation.</title>
        <authorList>
            <person name="Davidova I.A."/>
            <person name="Callaghan A.V."/>
            <person name="Wawrik B."/>
            <person name="Pruitt S."/>
            <person name="Marks C."/>
            <person name="Duncan K.E."/>
            <person name="Suflita J.M."/>
        </authorList>
    </citation>
    <scope>NUCLEOTIDE SEQUENCE [LARGE SCALE GENOMIC DNA]</scope>
    <source>
        <strain evidence="9 10">SPR</strain>
    </source>
</reference>
<evidence type="ECO:0000256" key="2">
    <source>
        <dbReference type="ARBA" id="ARBA00003788"/>
    </source>
</evidence>
<dbReference type="Pfam" id="PF21478">
    <property type="entry name" value="GcvP2_C"/>
    <property type="match status" value="1"/>
</dbReference>
<dbReference type="SUPFAM" id="SSF53383">
    <property type="entry name" value="PLP-dependent transferases"/>
    <property type="match status" value="1"/>
</dbReference>
<dbReference type="Gene3D" id="6.20.440.10">
    <property type="match status" value="1"/>
</dbReference>
<dbReference type="OrthoDB" id="9801272at2"/>
<dbReference type="InParanoid" id="A0A0D2IXI2"/>
<evidence type="ECO:0000256" key="5">
    <source>
        <dbReference type="ARBA" id="ARBA00023002"/>
    </source>
</evidence>
<dbReference type="GO" id="GO:0004375">
    <property type="term" value="F:glycine dehydrogenase (decarboxylating) activity"/>
    <property type="evidence" value="ECO:0007669"/>
    <property type="project" value="UniProtKB-EC"/>
</dbReference>
<evidence type="ECO:0000313" key="9">
    <source>
        <dbReference type="EMBL" id="KIX10759.1"/>
    </source>
</evidence>
<evidence type="ECO:0000256" key="6">
    <source>
        <dbReference type="ARBA" id="ARBA00049026"/>
    </source>
</evidence>